<dbReference type="InterPro" id="IPR005624">
    <property type="entry name" value="PduO/GlcC-like"/>
</dbReference>
<dbReference type="InterPro" id="IPR038084">
    <property type="entry name" value="PduO/GlcC-like_sf"/>
</dbReference>
<sequence length="146" mass="14948">MTSLSVAQTPAAPPPPYGLSISFDMAKKMVDAAEAEARKNNWNVVISVVDTGGHAVYLRRLDGTQTASVAIAQGKASSAVAYRRPTKALEDALQQSPRLLAVPGIMPLEGGLPIVVDGKIIGGIGVSGVLSSQDAMIALAGIAALK</sequence>
<dbReference type="Gene3D" id="3.30.450.150">
    <property type="entry name" value="Haem-degrading domain"/>
    <property type="match status" value="1"/>
</dbReference>
<dbReference type="PANTHER" id="PTHR34309:SF1">
    <property type="entry name" value="PROTEIN GLCG"/>
    <property type="match status" value="1"/>
</dbReference>
<reference evidence="1 2" key="1">
    <citation type="journal article" date="2017" name="Water Res.">
        <title>Comammox in drinking water systems.</title>
        <authorList>
            <person name="Wang Y."/>
            <person name="Ma L."/>
            <person name="Mao Y."/>
            <person name="Jiang X."/>
            <person name="Xia Y."/>
            <person name="Yu K."/>
            <person name="Li B."/>
            <person name="Zhang T."/>
        </authorList>
    </citation>
    <scope>NUCLEOTIDE SEQUENCE [LARGE SCALE GENOMIC DNA]</scope>
    <source>
        <strain evidence="1">SG_bin8</strain>
    </source>
</reference>
<gene>
    <name evidence="1" type="ORF">A4S15_07700</name>
</gene>
<organism evidence="1 2">
    <name type="scientific">Candidatus Raskinella chloraquaticus</name>
    <dbReference type="NCBI Taxonomy" id="1951219"/>
    <lineage>
        <taxon>Bacteria</taxon>
        <taxon>Pseudomonadati</taxon>
        <taxon>Pseudomonadota</taxon>
        <taxon>Alphaproteobacteria</taxon>
        <taxon>Hyphomicrobiales</taxon>
        <taxon>Phreatobacteraceae</taxon>
        <taxon>Candidatus Raskinella</taxon>
    </lineage>
</organism>
<evidence type="ECO:0000313" key="1">
    <source>
        <dbReference type="EMBL" id="OQW52779.1"/>
    </source>
</evidence>
<dbReference type="STRING" id="1827387.A4S15_07700"/>
<dbReference type="EMBL" id="LWDL01000012">
    <property type="protein sequence ID" value="OQW52779.1"/>
    <property type="molecule type" value="Genomic_DNA"/>
</dbReference>
<dbReference type="Pfam" id="PF03928">
    <property type="entry name" value="HbpS-like"/>
    <property type="match status" value="1"/>
</dbReference>
<evidence type="ECO:0008006" key="3">
    <source>
        <dbReference type="Google" id="ProtNLM"/>
    </source>
</evidence>
<evidence type="ECO:0000313" key="2">
    <source>
        <dbReference type="Proteomes" id="UP000192872"/>
    </source>
</evidence>
<protein>
    <recommendedName>
        <fullName evidence="3">Heme-binding protein</fullName>
    </recommendedName>
</protein>
<dbReference type="SUPFAM" id="SSF143744">
    <property type="entry name" value="GlcG-like"/>
    <property type="match status" value="1"/>
</dbReference>
<name>A0A1W9HZB3_9HYPH</name>
<dbReference type="PANTHER" id="PTHR34309">
    <property type="entry name" value="SLR1406 PROTEIN"/>
    <property type="match status" value="1"/>
</dbReference>
<comment type="caution">
    <text evidence="1">The sequence shown here is derived from an EMBL/GenBank/DDBJ whole genome shotgun (WGS) entry which is preliminary data.</text>
</comment>
<accession>A0A1W9HZB3</accession>
<dbReference type="AlphaFoldDB" id="A0A1W9HZB3"/>
<proteinExistence type="predicted"/>
<dbReference type="InterPro" id="IPR052517">
    <property type="entry name" value="GlcG_carb_metab_protein"/>
</dbReference>
<dbReference type="Proteomes" id="UP000192872">
    <property type="component" value="Unassembled WGS sequence"/>
</dbReference>